<dbReference type="HOGENOM" id="CLU_020732_0_0_3"/>
<feature type="transmembrane region" description="Helical" evidence="1">
    <location>
        <begin position="115"/>
        <end position="138"/>
    </location>
</feature>
<feature type="transmembrane region" description="Helical" evidence="1">
    <location>
        <begin position="158"/>
        <end position="181"/>
    </location>
</feature>
<feature type="transmembrane region" description="Helical" evidence="1">
    <location>
        <begin position="12"/>
        <end position="34"/>
    </location>
</feature>
<name>Q114V3_TRIEI</name>
<dbReference type="AlphaFoldDB" id="Q114V3"/>
<evidence type="ECO:0000313" key="2">
    <source>
        <dbReference type="EMBL" id="ABG50971.1"/>
    </source>
</evidence>
<organism evidence="2">
    <name type="scientific">Trichodesmium erythraeum (strain IMS101)</name>
    <dbReference type="NCBI Taxonomy" id="203124"/>
    <lineage>
        <taxon>Bacteria</taxon>
        <taxon>Bacillati</taxon>
        <taxon>Cyanobacteriota</taxon>
        <taxon>Cyanophyceae</taxon>
        <taxon>Oscillatoriophycideae</taxon>
        <taxon>Oscillatoriales</taxon>
        <taxon>Microcoleaceae</taxon>
        <taxon>Trichodesmium</taxon>
    </lineage>
</organism>
<keyword evidence="1" id="KW-1133">Transmembrane helix</keyword>
<proteinExistence type="predicted"/>
<dbReference type="STRING" id="203124.Tery_1706"/>
<dbReference type="RefSeq" id="WP_011611346.1">
    <property type="nucleotide sequence ID" value="NC_008312.1"/>
</dbReference>
<keyword evidence="1" id="KW-0472">Membrane</keyword>
<evidence type="ECO:0008006" key="3">
    <source>
        <dbReference type="Google" id="ProtNLM"/>
    </source>
</evidence>
<accession>Q114V3</accession>
<evidence type="ECO:0000256" key="1">
    <source>
        <dbReference type="SAM" id="Phobius"/>
    </source>
</evidence>
<gene>
    <name evidence="2" type="ordered locus">Tery_1706</name>
</gene>
<dbReference type="OrthoDB" id="418869at2"/>
<dbReference type="eggNOG" id="COG4372">
    <property type="taxonomic scope" value="Bacteria"/>
</dbReference>
<dbReference type="EMBL" id="CP000393">
    <property type="protein sequence ID" value="ABG50971.1"/>
    <property type="molecule type" value="Genomic_DNA"/>
</dbReference>
<sequence length="563" mass="63847">MVELFQLIPFPLLILSIVLVIFPTIFTAIVRIRLYNYLIYLNDKVRRLIREISPGRKPKIIEYLEARFSIASKNLEEVNTAALVDGIYSQEKFDFLGFPLRCHQWDYFSQALPNLLISFGILGTFLGIVINLSSLIQTINQVKATDINNLVEQLQDPIQGMGIAFITSLIAVACSSLLTVINLKWNTNLAREDLISYLEDYLDNILQPKIEGNTRLDKAVNRMVEQQNYFLNRFHQNVTNAVESSLGKIAREISEGNKEAADIAKQVYTRFTESSGTISNAAGRFESVVNNFQNIIADEMKPTVKEFKEASKTFQQSQFPKKLSEATQNLATMQQNFSSSTSALQETVNDIKESSNKNSQTLGSLTAEIINFNQNYREVFELHKINQKSLQNIIPKLNEGANNFKSASQIIQSLQNEIKVREESLVNIQSELANIVKTLKANSQEVNTEIQNFGNKLIDNVAQKVDINNQEIQKVLEKFQVSITSLDNLGDRLTNTLVEQVGNNSQEIRTLRGKIEESVDYLSQIKNKFEKLESNLQLQFQSSSNTTEFKDSQLEANSRRKSI</sequence>
<reference evidence="2" key="1">
    <citation type="submission" date="2006-06" db="EMBL/GenBank/DDBJ databases">
        <title>Complete sequence of Trichodesmium erythraeum IMS101.</title>
        <authorList>
            <consortium name="US DOE Joint Genome Institute"/>
            <person name="Copeland A."/>
            <person name="Lucas S."/>
            <person name="Lapidus A."/>
            <person name="Barry K."/>
            <person name="Detter J.C."/>
            <person name="Glavina del Rio T."/>
            <person name="Hammon N."/>
            <person name="Israni S."/>
            <person name="Dalin E."/>
            <person name="Tice H."/>
            <person name="Pitluck S."/>
            <person name="Kiss H."/>
            <person name="Munk A.C."/>
            <person name="Brettin T."/>
            <person name="Bruce D."/>
            <person name="Han C."/>
            <person name="Tapia R."/>
            <person name="Gilna P."/>
            <person name="Schmutz J."/>
            <person name="Larimer F."/>
            <person name="Land M."/>
            <person name="Hauser L."/>
            <person name="Kyrpides N."/>
            <person name="Kim E."/>
            <person name="Richardson P."/>
        </authorList>
    </citation>
    <scope>NUCLEOTIDE SEQUENCE [LARGE SCALE GENOMIC DNA]</scope>
    <source>
        <strain evidence="2">IMS101</strain>
    </source>
</reference>
<keyword evidence="1" id="KW-0812">Transmembrane</keyword>
<protein>
    <recommendedName>
        <fullName evidence="3">MotA/TolQ/ExbB proton channel domain-containing protein</fullName>
    </recommendedName>
</protein>
<dbReference type="KEGG" id="ter:Tery_1706"/>